<reference evidence="2 3" key="1">
    <citation type="journal article" date="2016" name="Nat. Commun.">
        <title>Thousands of microbial genomes shed light on interconnected biogeochemical processes in an aquifer system.</title>
        <authorList>
            <person name="Anantharaman K."/>
            <person name="Brown C.T."/>
            <person name="Hug L.A."/>
            <person name="Sharon I."/>
            <person name="Castelle C.J."/>
            <person name="Probst A.J."/>
            <person name="Thomas B.C."/>
            <person name="Singh A."/>
            <person name="Wilkins M.J."/>
            <person name="Karaoz U."/>
            <person name="Brodie E.L."/>
            <person name="Williams K.H."/>
            <person name="Hubbard S.S."/>
            <person name="Banfield J.F."/>
        </authorList>
    </citation>
    <scope>NUCLEOTIDE SEQUENCE [LARGE SCALE GENOMIC DNA]</scope>
</reference>
<proteinExistence type="predicted"/>
<dbReference type="Proteomes" id="UP000178349">
    <property type="component" value="Unassembled WGS sequence"/>
</dbReference>
<name>A0A1F6NSH7_9BACT</name>
<dbReference type="PANTHER" id="PTHR43179">
    <property type="entry name" value="RHAMNOSYLTRANSFERASE WBBL"/>
    <property type="match status" value="1"/>
</dbReference>
<dbReference type="Pfam" id="PF00535">
    <property type="entry name" value="Glycos_transf_2"/>
    <property type="match status" value="1"/>
</dbReference>
<evidence type="ECO:0000259" key="1">
    <source>
        <dbReference type="Pfam" id="PF00535"/>
    </source>
</evidence>
<dbReference type="Gene3D" id="3.90.550.10">
    <property type="entry name" value="Spore Coat Polysaccharide Biosynthesis Protein SpsA, Chain A"/>
    <property type="match status" value="1"/>
</dbReference>
<protein>
    <recommendedName>
        <fullName evidence="1">Glycosyltransferase 2-like domain-containing protein</fullName>
    </recommendedName>
</protein>
<dbReference type="CDD" id="cd04186">
    <property type="entry name" value="GT_2_like_c"/>
    <property type="match status" value="1"/>
</dbReference>
<evidence type="ECO:0000313" key="3">
    <source>
        <dbReference type="Proteomes" id="UP000178349"/>
    </source>
</evidence>
<dbReference type="InterPro" id="IPR029044">
    <property type="entry name" value="Nucleotide-diphossugar_trans"/>
</dbReference>
<dbReference type="PANTHER" id="PTHR43179:SF7">
    <property type="entry name" value="RHAMNOSYLTRANSFERASE WBBL"/>
    <property type="match status" value="1"/>
</dbReference>
<sequence>MKDINIVFLNYFRKEDILRAIESLFLDIQNCKYDVQVTVVDNSKNEDNIKEELVNKFPQVNYVDALSNVGFGKGNNLGFRNTVARYYFALNPDTLIPENSRTIERIVEFMDSNPKIACIGPKLLHMDDTLQYTCYRFDLASILIKPLKQINFDKKYKWVKKHADKLEMKDFDHNSTRPVDWVLGAAMIVRKEVANDIGFFDEKYFMYLEDADWCHRMWEKNYPVYYVHDIIIKHVHTRESAKVPGLFKAVFKNKLARIHAKSWFIYLWKWRHNHKYYQGLFR</sequence>
<dbReference type="AlphaFoldDB" id="A0A1F6NSH7"/>
<evidence type="ECO:0000313" key="2">
    <source>
        <dbReference type="EMBL" id="OGH86750.1"/>
    </source>
</evidence>
<comment type="caution">
    <text evidence="2">The sequence shown here is derived from an EMBL/GenBank/DDBJ whole genome shotgun (WGS) entry which is preliminary data.</text>
</comment>
<dbReference type="SUPFAM" id="SSF53448">
    <property type="entry name" value="Nucleotide-diphospho-sugar transferases"/>
    <property type="match status" value="1"/>
</dbReference>
<feature type="domain" description="Glycosyltransferase 2-like" evidence="1">
    <location>
        <begin position="9"/>
        <end position="134"/>
    </location>
</feature>
<dbReference type="InterPro" id="IPR001173">
    <property type="entry name" value="Glyco_trans_2-like"/>
</dbReference>
<organism evidence="2 3">
    <name type="scientific">Candidatus Magasanikbacteria bacterium RIFOXYC12_FULL_33_11</name>
    <dbReference type="NCBI Taxonomy" id="1798701"/>
    <lineage>
        <taxon>Bacteria</taxon>
        <taxon>Candidatus Magasanikiibacteriota</taxon>
    </lineage>
</organism>
<dbReference type="EMBL" id="MFQW01000002">
    <property type="protein sequence ID" value="OGH86750.1"/>
    <property type="molecule type" value="Genomic_DNA"/>
</dbReference>
<gene>
    <name evidence="2" type="ORF">A2493_02165</name>
</gene>
<accession>A0A1F6NSH7</accession>